<name>A0A0A3YRI5_9GAMM</name>
<dbReference type="RefSeq" id="WP_034898050.1">
    <property type="nucleotide sequence ID" value="NZ_JRUQ01000068.1"/>
</dbReference>
<dbReference type="PROSITE" id="PS51257">
    <property type="entry name" value="PROKAR_LIPOPROTEIN"/>
    <property type="match status" value="1"/>
</dbReference>
<reference evidence="1 2" key="1">
    <citation type="submission" date="2014-10" db="EMBL/GenBank/DDBJ databases">
        <title>Genome sequence of Erwinia typographi M043b.</title>
        <authorList>
            <person name="Chan K.-G."/>
            <person name="Tan W.-S."/>
        </authorList>
    </citation>
    <scope>NUCLEOTIDE SEQUENCE [LARGE SCALE GENOMIC DNA]</scope>
    <source>
        <strain evidence="1 2">M043b</strain>
    </source>
</reference>
<dbReference type="EMBL" id="JRUQ01000068">
    <property type="protein sequence ID" value="KGT87936.1"/>
    <property type="molecule type" value="Genomic_DNA"/>
</dbReference>
<gene>
    <name evidence="1" type="ORF">NG99_22520</name>
</gene>
<comment type="caution">
    <text evidence="1">The sequence shown here is derived from an EMBL/GenBank/DDBJ whole genome shotgun (WGS) entry which is preliminary data.</text>
</comment>
<dbReference type="Proteomes" id="UP000030351">
    <property type="component" value="Unassembled WGS sequence"/>
</dbReference>
<proteinExistence type="predicted"/>
<dbReference type="OrthoDB" id="7204652at2"/>
<evidence type="ECO:0000313" key="2">
    <source>
        <dbReference type="Proteomes" id="UP000030351"/>
    </source>
</evidence>
<accession>A0A0A3YRI5</accession>
<evidence type="ECO:0008006" key="3">
    <source>
        <dbReference type="Google" id="ProtNLM"/>
    </source>
</evidence>
<protein>
    <recommendedName>
        <fullName evidence="3">Lipoprotein</fullName>
    </recommendedName>
</protein>
<organism evidence="1 2">
    <name type="scientific">Erwinia typographi</name>
    <dbReference type="NCBI Taxonomy" id="371042"/>
    <lineage>
        <taxon>Bacteria</taxon>
        <taxon>Pseudomonadati</taxon>
        <taxon>Pseudomonadota</taxon>
        <taxon>Gammaproteobacteria</taxon>
        <taxon>Enterobacterales</taxon>
        <taxon>Erwiniaceae</taxon>
        <taxon>Erwinia</taxon>
    </lineage>
</organism>
<sequence length="204" mass="22621">MNKFMGFSIVAGCALLAGCMFTPTHESVSNYAVYDMKDMQNRTPDDVADIYIDTLKTIMSDVRVTRNLPPSPLPEQPGRFRLVNPLGNSGLGALAAANGASLNIPLCEGAYVVVASDTKGMSRWGENTRFYNCLWQYKDGWHLDWYVSFDKQSGGVSADAMASALVQSVTGDSRKNMKTYRENIIRKLNDKGLKTQLIESYPRE</sequence>
<dbReference type="AlphaFoldDB" id="A0A0A3YRI5"/>
<dbReference type="STRING" id="371042.NG99_22520"/>
<evidence type="ECO:0000313" key="1">
    <source>
        <dbReference type="EMBL" id="KGT87936.1"/>
    </source>
</evidence>
<keyword evidence="2" id="KW-1185">Reference proteome</keyword>